<dbReference type="GO" id="GO:0006281">
    <property type="term" value="P:DNA repair"/>
    <property type="evidence" value="ECO:0007669"/>
    <property type="project" value="UniProtKB-KW"/>
</dbReference>
<dbReference type="PANTHER" id="PTHR32170:SF3">
    <property type="entry name" value="PROTEASOME ACTIVATOR COMPLEX SUBUNIT 4"/>
    <property type="match status" value="1"/>
</dbReference>
<evidence type="ECO:0000256" key="5">
    <source>
        <dbReference type="ARBA" id="ARBA00022737"/>
    </source>
</evidence>
<evidence type="ECO:0000256" key="9">
    <source>
        <dbReference type="SAM" id="MobiDB-lite"/>
    </source>
</evidence>
<dbReference type="SUPFAM" id="SSF48371">
    <property type="entry name" value="ARM repeat"/>
    <property type="match status" value="2"/>
</dbReference>
<dbReference type="Pfam" id="PF23096">
    <property type="entry name" value="HEAT_PSME4"/>
    <property type="match status" value="1"/>
</dbReference>
<proteinExistence type="inferred from homology"/>
<dbReference type="GO" id="GO:0010499">
    <property type="term" value="P:proteasomal ubiquitin-independent protein catabolic process"/>
    <property type="evidence" value="ECO:0007669"/>
    <property type="project" value="TreeGrafter"/>
</dbReference>
<evidence type="ECO:0000259" key="11">
    <source>
        <dbReference type="Pfam" id="PF16507"/>
    </source>
</evidence>
<evidence type="ECO:0000256" key="2">
    <source>
        <dbReference type="ARBA" id="ARBA00004496"/>
    </source>
</evidence>
<feature type="compositionally biased region" description="Acidic residues" evidence="9">
    <location>
        <begin position="25"/>
        <end position="36"/>
    </location>
</feature>
<keyword evidence="8" id="KW-0539">Nucleus</keyword>
<name>A0A158RB42_THECL</name>
<dbReference type="InterPro" id="IPR035309">
    <property type="entry name" value="PSME4"/>
</dbReference>
<evidence type="ECO:0000259" key="10">
    <source>
        <dbReference type="Pfam" id="PF11919"/>
    </source>
</evidence>
<evidence type="ECO:0000259" key="12">
    <source>
        <dbReference type="Pfam" id="PF23096"/>
    </source>
</evidence>
<organism evidence="15">
    <name type="scientific">Thelazia callipaeda</name>
    <name type="common">Oriental eyeworm</name>
    <name type="synonym">Parasitic nematode</name>
    <dbReference type="NCBI Taxonomy" id="103827"/>
    <lineage>
        <taxon>Eukaryota</taxon>
        <taxon>Metazoa</taxon>
        <taxon>Ecdysozoa</taxon>
        <taxon>Nematoda</taxon>
        <taxon>Chromadorea</taxon>
        <taxon>Rhabditida</taxon>
        <taxon>Spirurina</taxon>
        <taxon>Spiruromorpha</taxon>
        <taxon>Thelazioidea</taxon>
        <taxon>Thelaziidae</taxon>
        <taxon>Thelazia</taxon>
    </lineage>
</organism>
<dbReference type="WBParaSite" id="TCLT_0000186701-mRNA-1">
    <property type="protein sequence ID" value="TCLT_0000186701-mRNA-1"/>
    <property type="gene ID" value="TCLT_0000186701"/>
</dbReference>
<dbReference type="EMBL" id="UYYF01000294">
    <property type="protein sequence ID" value="VDM97531.1"/>
    <property type="molecule type" value="Genomic_DNA"/>
</dbReference>
<evidence type="ECO:0000313" key="14">
    <source>
        <dbReference type="Proteomes" id="UP000276776"/>
    </source>
</evidence>
<evidence type="ECO:0000256" key="1">
    <source>
        <dbReference type="ARBA" id="ARBA00004123"/>
    </source>
</evidence>
<feature type="domain" description="Proteasome activator Blm10 middle HEAT repeats region" evidence="11">
    <location>
        <begin position="366"/>
        <end position="859"/>
    </location>
</feature>
<dbReference type="GO" id="GO:0005634">
    <property type="term" value="C:nucleus"/>
    <property type="evidence" value="ECO:0007669"/>
    <property type="project" value="UniProtKB-SubCell"/>
</dbReference>
<dbReference type="GO" id="GO:0005829">
    <property type="term" value="C:cytosol"/>
    <property type="evidence" value="ECO:0007669"/>
    <property type="project" value="TreeGrafter"/>
</dbReference>
<dbReference type="OMA" id="ECTQLVP"/>
<dbReference type="OrthoDB" id="17907at2759"/>
<dbReference type="InterPro" id="IPR055455">
    <property type="entry name" value="HEAT_PSME4"/>
</dbReference>
<dbReference type="STRING" id="103827.A0A158RB42"/>
<feature type="domain" description="Proteasome activator complex subunit 4-like HEAT repeat-like" evidence="12">
    <location>
        <begin position="1239"/>
        <end position="1527"/>
    </location>
</feature>
<comment type="similarity">
    <text evidence="3">Belongs to the BLM10 family.</text>
</comment>
<dbReference type="Pfam" id="PF16507">
    <property type="entry name" value="HEAT_PSME4_mid"/>
    <property type="match status" value="1"/>
</dbReference>
<dbReference type="GO" id="GO:0016504">
    <property type="term" value="F:peptidase activator activity"/>
    <property type="evidence" value="ECO:0007669"/>
    <property type="project" value="InterPro"/>
</dbReference>
<evidence type="ECO:0000256" key="4">
    <source>
        <dbReference type="ARBA" id="ARBA00022490"/>
    </source>
</evidence>
<evidence type="ECO:0000256" key="6">
    <source>
        <dbReference type="ARBA" id="ARBA00022763"/>
    </source>
</evidence>
<dbReference type="Pfam" id="PF11919">
    <property type="entry name" value="PSME4_C"/>
    <property type="match status" value="1"/>
</dbReference>
<evidence type="ECO:0000313" key="15">
    <source>
        <dbReference type="WBParaSite" id="TCLT_0000186701-mRNA-1"/>
    </source>
</evidence>
<protein>
    <submittedName>
        <fullName evidence="15">BLM10_mid domain-containing protein</fullName>
    </submittedName>
</protein>
<dbReference type="InterPro" id="IPR021843">
    <property type="entry name" value="PSME4_C"/>
</dbReference>
<evidence type="ECO:0000256" key="8">
    <source>
        <dbReference type="ARBA" id="ARBA00023242"/>
    </source>
</evidence>
<evidence type="ECO:0000256" key="3">
    <source>
        <dbReference type="ARBA" id="ARBA00005739"/>
    </source>
</evidence>
<dbReference type="PANTHER" id="PTHR32170">
    <property type="entry name" value="PROTEASOME ACTIVATOR COMPLEX SUBUNIT 4"/>
    <property type="match status" value="1"/>
</dbReference>
<dbReference type="GO" id="GO:0070628">
    <property type="term" value="F:proteasome binding"/>
    <property type="evidence" value="ECO:0007669"/>
    <property type="project" value="InterPro"/>
</dbReference>
<feature type="region of interest" description="Disordered" evidence="9">
    <location>
        <begin position="25"/>
        <end position="53"/>
    </location>
</feature>
<accession>A0A158RB42</accession>
<evidence type="ECO:0000256" key="7">
    <source>
        <dbReference type="ARBA" id="ARBA00023204"/>
    </source>
</evidence>
<sequence>MSDNASYDCSFCCVLQLQNSDFGSDEEGLLEDDSLSDSENSSTNKTKSIEAETTMNVESENSWQKDIWQFKHLPYYDEMMVEADEQFKHIKYGLVKTILLRDIHPGLVIWLHELEKYIGLYSRRFSKSDHICLVKLCYSCMTMKDADFQIVKICAQSLTNLLYRRKLLSRRDLILDWKPLYDIHVEVSHKGLEQYGMFLLPDGIKSIVEQTVAICRTYFSLESTQQILDEVRPFICPWDESMLRAMSTLNLFLPTCMEQAVHKKHGAVLWFEEIWHWFTKLENNSVSESKLGGLLARLARECPGLIDWHDKYDVIMTRILRTLNLEVGQGIDRVKISSVTSLHIDHGAVWVAYMLGGEDNGIQSHLTRLFNLLESYLYPSNYGVHSVTILHFLLKLVNHVSQRLHRERYQKSSCHPQIPANMRLTNAQLDEFVESVLPCVKLSLFAKYKIEYAPAIIRSLSHIAPRIVVPAVLDLVYPALESVIEPHRLVQSMNALTAVCVSLARDNSNSDDCKRAPLHAVEAPSGRPYRNHAIVLLNSILPGLDANDISKSLLTFQVINLLFTLIPVVDCSEAVYLRNDLTEEEKEVCSATANFETIVENLMDKLIEIIHTFTGGAPIVSTIQGSLIAKTQSKLSVEEAVIKRGIFSVFRSLLENCSTSIYKIAVNKLYDFVATNIYDNRVAADTVSDMVFCAARTNPPESLDRFLDLIIEKLVPLITEEVYGEEDLDTTIVWYLVLASQMFRMPGLHIVSHKNKMLTLLRMILPLNSRTACELSCKALECMLTSLTFIYIDTDEERRKILDQSLECYLPVRNWAKLADKKTFQLKWHIPIEVEFELAYAILDEFFYPQLKKLSDADSLSKTGMLKSLEIVSSCLSSISGALPPLGGKLIQLTDSPIEIYPLQYIIAPSYVKVMTYRGSNIRDLVFERIKNVAEYLLHYRENDTKSLSVVCRILNILVFQRGIDRAKFELHNQNYLLSKKTVGDAVKGKKANIEKVVSEYLLMHHFKRTLTSSAYYFTTQHLEIMRLLVRLGTSLYSATRIQAQKILSHCIQNFFLSYRLILDDILSFLKESPDISHEQFKGALYMLLNGEKFAICVRRNWATLEKVWPALIEAQHSEKPSVIDLLDLAQNTLIHDLESFQIKFQMPEEPITEALKLYSAASGDGVHRLAWLLPNEEEIKASIGRENSLCQHNEKLYYSLCNRLLTLTTQSNLHWRHFEMAQCSLSLLIRRDMPYPPDAIKLFIRLLVNDTYKTRCMATALLSAWFRITKPKAKKIQFENPVKLVNAGPGAVWPVKYGYRMDNMITVYDNKSVPRTAENWNSTIFSHKMHLGFYTWPKIIKVPAPANEQKASNLTFDELSEVDRFVVETFRDEEFALKYRQYMSVEEKKCDESFDSTTYAFFYGLFRKYNDLLLPTFKKHFEILLNSKKEGEQRLASEMTAGLVNGSKLWTFEKILSMTSWLRPLLFSCLETIEDENTKCWTKAFSIIFSSLDPKALSWLIEMLFALSMKPTDSSFHATTRLHFLHIALGECEWRVTQLWNQLFERCLETMEGSYQNLREGIGTTIATILWFDQVDLFIDPQIPKQFHPKKIVDAMNQIDTKLELLWNEVSRAKQSFSTDHDYCITNERIEGNGGNGWRKAIMTFKCALNYMDSHWMQSFTALPPAIFNVLPLLLHFENETSDEELKYSCRCQLRHGMSQTVVVAKNVEMVLCGVKELSSSAASWWKPKVSLLKYLQVAVFSNFFVFFHHRTELQNILCCMILDFKFEVRIAAATTLSGFFHCRFLDVENLLVKFYEWSQHENDIKRHAGILALSAVVQAFPYSVPSFLPKVLMQLCSHTCDKQPIQSTVKKALSEFKRTHHDNWHEHKMQFSEDQLSILTDLFVSPNYYV</sequence>
<keyword evidence="14" id="KW-1185">Reference proteome</keyword>
<dbReference type="Proteomes" id="UP000276776">
    <property type="component" value="Unassembled WGS sequence"/>
</dbReference>
<gene>
    <name evidence="13" type="ORF">TCLT_LOCUS1868</name>
</gene>
<dbReference type="InterPro" id="IPR032430">
    <property type="entry name" value="Blm10_mid"/>
</dbReference>
<dbReference type="InterPro" id="IPR016024">
    <property type="entry name" value="ARM-type_fold"/>
</dbReference>
<keyword evidence="6" id="KW-0227">DNA damage</keyword>
<keyword evidence="5" id="KW-0677">Repeat</keyword>
<keyword evidence="4" id="KW-0963">Cytoplasm</keyword>
<keyword evidence="7" id="KW-0234">DNA repair</keyword>
<comment type="subcellular location">
    <subcellularLocation>
        <location evidence="2">Cytoplasm</location>
    </subcellularLocation>
    <subcellularLocation>
        <location evidence="1">Nucleus</location>
    </subcellularLocation>
</comment>
<reference evidence="15" key="1">
    <citation type="submission" date="2016-04" db="UniProtKB">
        <authorList>
            <consortium name="WormBaseParasite"/>
        </authorList>
    </citation>
    <scope>IDENTIFICATION</scope>
</reference>
<feature type="compositionally biased region" description="Polar residues" evidence="9">
    <location>
        <begin position="40"/>
        <end position="53"/>
    </location>
</feature>
<reference evidence="13 14" key="2">
    <citation type="submission" date="2018-11" db="EMBL/GenBank/DDBJ databases">
        <authorList>
            <consortium name="Pathogen Informatics"/>
        </authorList>
    </citation>
    <scope>NUCLEOTIDE SEQUENCE [LARGE SCALE GENOMIC DNA]</scope>
</reference>
<feature type="domain" description="Proteasome activator complex subunit 4 C-terminal" evidence="10">
    <location>
        <begin position="1806"/>
        <end position="1892"/>
    </location>
</feature>
<evidence type="ECO:0000313" key="13">
    <source>
        <dbReference type="EMBL" id="VDM97531.1"/>
    </source>
</evidence>